<organism evidence="1 2">
    <name type="scientific">Nostoc flagelliforme CCNUN1</name>
    <dbReference type="NCBI Taxonomy" id="2038116"/>
    <lineage>
        <taxon>Bacteria</taxon>
        <taxon>Bacillati</taxon>
        <taxon>Cyanobacteriota</taxon>
        <taxon>Cyanophyceae</taxon>
        <taxon>Nostocales</taxon>
        <taxon>Nostocaceae</taxon>
        <taxon>Nostoc</taxon>
    </lineage>
</organism>
<keyword evidence="2" id="KW-1185">Reference proteome</keyword>
<dbReference type="AlphaFoldDB" id="A0A2K8SLV3"/>
<name>A0A2K8SLV3_9NOSO</name>
<gene>
    <name evidence="1" type="ORF">COO91_02366</name>
</gene>
<dbReference type="Proteomes" id="UP000232003">
    <property type="component" value="Chromosome"/>
</dbReference>
<sequence length="43" mass="5173">MIRLWLLMGLFPDCDTSIQAFFDDNLGQMFQQQMLPFRRMGFL</sequence>
<evidence type="ECO:0000313" key="2">
    <source>
        <dbReference type="Proteomes" id="UP000232003"/>
    </source>
</evidence>
<evidence type="ECO:0000313" key="1">
    <source>
        <dbReference type="EMBL" id="AUB36454.1"/>
    </source>
</evidence>
<protein>
    <submittedName>
        <fullName evidence="1">Uncharacterized protein</fullName>
    </submittedName>
</protein>
<dbReference type="EMBL" id="CP024785">
    <property type="protein sequence ID" value="AUB36454.1"/>
    <property type="molecule type" value="Genomic_DNA"/>
</dbReference>
<reference evidence="1 2" key="1">
    <citation type="submission" date="2017-11" db="EMBL/GenBank/DDBJ databases">
        <title>Complete genome of a free-living desiccation-tolerant cyanobacterium and its photosynthetic adaptation to extreme terrestrial habitat.</title>
        <authorList>
            <person name="Shang J."/>
        </authorList>
    </citation>
    <scope>NUCLEOTIDE SEQUENCE [LARGE SCALE GENOMIC DNA]</scope>
    <source>
        <strain evidence="1 2">CCNUN1</strain>
    </source>
</reference>
<accession>A0A2K8SLV3</accession>
<dbReference type="KEGG" id="nfl:COO91_02366"/>
<proteinExistence type="predicted"/>